<name>A0A0G4FEN1_VITBC</name>
<reference evidence="1 2" key="1">
    <citation type="submission" date="2014-11" db="EMBL/GenBank/DDBJ databases">
        <authorList>
            <person name="Zhu J."/>
            <person name="Qi W."/>
            <person name="Song R."/>
        </authorList>
    </citation>
    <scope>NUCLEOTIDE SEQUENCE [LARGE SCALE GENOMIC DNA]</scope>
</reference>
<dbReference type="Proteomes" id="UP000041254">
    <property type="component" value="Unassembled WGS sequence"/>
</dbReference>
<dbReference type="VEuPathDB" id="CryptoDB:Vbra_1191"/>
<evidence type="ECO:0000313" key="1">
    <source>
        <dbReference type="EMBL" id="CEM11450.1"/>
    </source>
</evidence>
<evidence type="ECO:0000313" key="2">
    <source>
        <dbReference type="Proteomes" id="UP000041254"/>
    </source>
</evidence>
<dbReference type="EMBL" id="CDMY01000416">
    <property type="protein sequence ID" value="CEM11450.1"/>
    <property type="molecule type" value="Genomic_DNA"/>
</dbReference>
<protein>
    <submittedName>
        <fullName evidence="1">Uncharacterized protein</fullName>
    </submittedName>
</protein>
<keyword evidence="2" id="KW-1185">Reference proteome</keyword>
<organism evidence="1 2">
    <name type="scientific">Vitrella brassicaformis (strain CCMP3155)</name>
    <dbReference type="NCBI Taxonomy" id="1169540"/>
    <lineage>
        <taxon>Eukaryota</taxon>
        <taxon>Sar</taxon>
        <taxon>Alveolata</taxon>
        <taxon>Colpodellida</taxon>
        <taxon>Vitrellaceae</taxon>
        <taxon>Vitrella</taxon>
    </lineage>
</organism>
<dbReference type="AlphaFoldDB" id="A0A0G4FEN1"/>
<dbReference type="InParanoid" id="A0A0G4FEN1"/>
<gene>
    <name evidence="1" type="ORF">Vbra_1191</name>
</gene>
<accession>A0A0G4FEN1</accession>
<proteinExistence type="predicted"/>
<sequence>MPLPHGRTLYVTGPVFSSTIATVHQGRSLSRAATCCFFLSMVLRASSWIVWRPSLISLTASPGSIALASDSLVATSRAALPGCTASRPNSILNGVKPVDSCSVVRYGRSLSFKHVRHFAHQFVDKVRAIVRNDLLGQPMSSDDHFHECPDRLCSRWCVREDLHLWPLREVILNGFVCFGTRHTSLCASVAGQEMLVMQPQCFGAQRRRHKQQRSMLLVLRQNPDDPIEYALTRETSVHSSRALMIRSRSVTEDEIIVLQHEGPSLQLAIAVLCKSKRSQGLVIRNELKSFTKQDGSNGVVTCVCFEHECLLEVRQGQHGRRDHPLFECVEGSPLILAPHERPILLCQSLLRDQETKDRYLSRKEDTLGGLHFDVCSLEEVEYVKYMPAMLLKETHRHTRPLFLCLSVDREGGFGSVVRMHLNLPEARCRIERREPRHALEGLKTSIDQGRGVARLLCYLIQPSAR</sequence>